<evidence type="ECO:0000313" key="2">
    <source>
        <dbReference type="EMBL" id="KAH3835801.1"/>
    </source>
</evidence>
<dbReference type="EMBL" id="JAIWYP010000004">
    <property type="protein sequence ID" value="KAH3835801.1"/>
    <property type="molecule type" value="Genomic_DNA"/>
</dbReference>
<dbReference type="Proteomes" id="UP000828390">
    <property type="component" value="Unassembled WGS sequence"/>
</dbReference>
<organism evidence="2 3">
    <name type="scientific">Dreissena polymorpha</name>
    <name type="common">Zebra mussel</name>
    <name type="synonym">Mytilus polymorpha</name>
    <dbReference type="NCBI Taxonomy" id="45954"/>
    <lineage>
        <taxon>Eukaryota</taxon>
        <taxon>Metazoa</taxon>
        <taxon>Spiralia</taxon>
        <taxon>Lophotrochozoa</taxon>
        <taxon>Mollusca</taxon>
        <taxon>Bivalvia</taxon>
        <taxon>Autobranchia</taxon>
        <taxon>Heteroconchia</taxon>
        <taxon>Euheterodonta</taxon>
        <taxon>Imparidentia</taxon>
        <taxon>Neoheterodontei</taxon>
        <taxon>Myida</taxon>
        <taxon>Dreissenoidea</taxon>
        <taxon>Dreissenidae</taxon>
        <taxon>Dreissena</taxon>
    </lineage>
</organism>
<reference evidence="2" key="1">
    <citation type="journal article" date="2019" name="bioRxiv">
        <title>The Genome of the Zebra Mussel, Dreissena polymorpha: A Resource for Invasive Species Research.</title>
        <authorList>
            <person name="McCartney M.A."/>
            <person name="Auch B."/>
            <person name="Kono T."/>
            <person name="Mallez S."/>
            <person name="Zhang Y."/>
            <person name="Obille A."/>
            <person name="Becker A."/>
            <person name="Abrahante J.E."/>
            <person name="Garbe J."/>
            <person name="Badalamenti J.P."/>
            <person name="Herman A."/>
            <person name="Mangelson H."/>
            <person name="Liachko I."/>
            <person name="Sullivan S."/>
            <person name="Sone E.D."/>
            <person name="Koren S."/>
            <person name="Silverstein K.A.T."/>
            <person name="Beckman K.B."/>
            <person name="Gohl D.M."/>
        </authorList>
    </citation>
    <scope>NUCLEOTIDE SEQUENCE</scope>
    <source>
        <strain evidence="2">Duluth1</strain>
        <tissue evidence="2">Whole animal</tissue>
    </source>
</reference>
<keyword evidence="3" id="KW-1185">Reference proteome</keyword>
<comment type="caution">
    <text evidence="2">The sequence shown here is derived from an EMBL/GenBank/DDBJ whole genome shotgun (WGS) entry which is preliminary data.</text>
</comment>
<reference evidence="2" key="2">
    <citation type="submission" date="2020-11" db="EMBL/GenBank/DDBJ databases">
        <authorList>
            <person name="McCartney M.A."/>
            <person name="Auch B."/>
            <person name="Kono T."/>
            <person name="Mallez S."/>
            <person name="Becker A."/>
            <person name="Gohl D.M."/>
            <person name="Silverstein K.A.T."/>
            <person name="Koren S."/>
            <person name="Bechman K.B."/>
            <person name="Herman A."/>
            <person name="Abrahante J.E."/>
            <person name="Garbe J."/>
        </authorList>
    </citation>
    <scope>NUCLEOTIDE SEQUENCE</scope>
    <source>
        <strain evidence="2">Duluth1</strain>
        <tissue evidence="2">Whole animal</tissue>
    </source>
</reference>
<protein>
    <submittedName>
        <fullName evidence="2">Uncharacterized protein</fullName>
    </submittedName>
</protein>
<gene>
    <name evidence="2" type="ORF">DPMN_109165</name>
</gene>
<proteinExistence type="predicted"/>
<name>A0A9D4QLP6_DREPO</name>
<dbReference type="AlphaFoldDB" id="A0A9D4QLP6"/>
<evidence type="ECO:0000256" key="1">
    <source>
        <dbReference type="SAM" id="MobiDB-lite"/>
    </source>
</evidence>
<sequence length="105" mass="12216">MDIATYGHTYGRTDMSKTIYPLFFEHFQDMALDGRTETRKERRMERQPQNNIPPPMAGDNNLKIRERTLNMDQPTDRQTSSLLYTPLNFVCGGIQSYLAETILQL</sequence>
<evidence type="ECO:0000313" key="3">
    <source>
        <dbReference type="Proteomes" id="UP000828390"/>
    </source>
</evidence>
<feature type="region of interest" description="Disordered" evidence="1">
    <location>
        <begin position="36"/>
        <end position="60"/>
    </location>
</feature>
<feature type="compositionally biased region" description="Basic and acidic residues" evidence="1">
    <location>
        <begin position="36"/>
        <end position="46"/>
    </location>
</feature>
<accession>A0A9D4QLP6</accession>